<proteinExistence type="predicted"/>
<dbReference type="InterPro" id="IPR013384">
    <property type="entry name" value="Flagell_FlgL"/>
</dbReference>
<organism evidence="2 3">
    <name type="scientific">Anaerovibrio lipolyticus</name>
    <dbReference type="NCBI Taxonomy" id="82374"/>
    <lineage>
        <taxon>Bacteria</taxon>
        <taxon>Bacillati</taxon>
        <taxon>Bacillota</taxon>
        <taxon>Negativicutes</taxon>
        <taxon>Selenomonadales</taxon>
        <taxon>Selenomonadaceae</taxon>
        <taxon>Anaerovibrio</taxon>
    </lineage>
</organism>
<dbReference type="GO" id="GO:0005198">
    <property type="term" value="F:structural molecule activity"/>
    <property type="evidence" value="ECO:0007669"/>
    <property type="project" value="InterPro"/>
</dbReference>
<sequence>MRISSTMMTHNYLKQLNGSYETYTKLFEQSDGKKLHRASDDAVGYSKYLRYQNSLTNVKQFQDDITTAVSWMKNSDAALVNVTERMKEFKGKVVQAGNSTNNEDDMHDIAKELLASVQEVVADMNAQIGDRYLFSGQSDTTMPFQISDSKKSRGETKTLSEAQSSYFNNTNLVDNKPVSTTINQMLKLNGSDGNTYYMNVTNGKVYTQDFVENGYKDKIYQGQTTVQNGDEAGTISGWGGSTDVSKYFDKYGVINNDGKSFSANVTVSGKNVTLKFATTEQYIVEYKGDAKYISMVKKTGGIDKATDTVNQTGQDVFGSDIFDTPGLSYTNRYEDPAGSGQYRDVPSYSSGTAMLNELLYAVAKIDSGNNDWAANDGLTISDSAHAQVLGAQTTMAARQQAYTAASDMLTTQDESITSDITDVSSTDVAYLATKLMEYQTIYSLSLSVGSKILPGTLADYLH</sequence>
<dbReference type="PANTHER" id="PTHR42792:SF1">
    <property type="entry name" value="FLAGELLAR HOOK-ASSOCIATED PROTEIN 3"/>
    <property type="match status" value="1"/>
</dbReference>
<name>A0A0B2JVR0_9FIRM</name>
<dbReference type="EMBL" id="JSCE01000177">
    <property type="protein sequence ID" value="KHM51699.1"/>
    <property type="molecule type" value="Genomic_DNA"/>
</dbReference>
<dbReference type="PANTHER" id="PTHR42792">
    <property type="entry name" value="FLAGELLIN"/>
    <property type="match status" value="1"/>
</dbReference>
<dbReference type="Pfam" id="PF00669">
    <property type="entry name" value="Flagellin_N"/>
    <property type="match status" value="1"/>
</dbReference>
<evidence type="ECO:0000313" key="2">
    <source>
        <dbReference type="EMBL" id="KHM51699.1"/>
    </source>
</evidence>
<protein>
    <recommendedName>
        <fullName evidence="1">Flagellin N-terminal domain-containing protein</fullName>
    </recommendedName>
</protein>
<accession>A0A0B2JVR0</accession>
<evidence type="ECO:0000313" key="3">
    <source>
        <dbReference type="Proteomes" id="UP000030993"/>
    </source>
</evidence>
<evidence type="ECO:0000259" key="1">
    <source>
        <dbReference type="Pfam" id="PF00669"/>
    </source>
</evidence>
<comment type="caution">
    <text evidence="2">The sequence shown here is derived from an EMBL/GenBank/DDBJ whole genome shotgun (WGS) entry which is preliminary data.</text>
</comment>
<dbReference type="GO" id="GO:0071973">
    <property type="term" value="P:bacterial-type flagellum-dependent cell motility"/>
    <property type="evidence" value="ECO:0007669"/>
    <property type="project" value="InterPro"/>
</dbReference>
<dbReference type="InterPro" id="IPR001492">
    <property type="entry name" value="Flagellin"/>
</dbReference>
<dbReference type="InterPro" id="IPR001029">
    <property type="entry name" value="Flagellin_N"/>
</dbReference>
<keyword evidence="3" id="KW-1185">Reference proteome</keyword>
<feature type="domain" description="Flagellin N-terminal" evidence="1">
    <location>
        <begin position="3"/>
        <end position="137"/>
    </location>
</feature>
<dbReference type="GO" id="GO:0009424">
    <property type="term" value="C:bacterial-type flagellum hook"/>
    <property type="evidence" value="ECO:0007669"/>
    <property type="project" value="InterPro"/>
</dbReference>
<dbReference type="NCBIfam" id="TIGR02550">
    <property type="entry name" value="flagell_flgL"/>
    <property type="match status" value="1"/>
</dbReference>
<dbReference type="Proteomes" id="UP000030993">
    <property type="component" value="Unassembled WGS sequence"/>
</dbReference>
<reference evidence="2 3" key="1">
    <citation type="journal article" date="2013" name="PLoS ONE">
        <title>Identification and characterization of three novel lipases belonging to families II and V from Anaerovibrio lipolyticus 5ST.</title>
        <authorList>
            <person name="Prive F."/>
            <person name="Kaderbhai N.N."/>
            <person name="Girdwood S."/>
            <person name="Worgan H.J."/>
            <person name="Pinloche E."/>
            <person name="Scollan N.D."/>
            <person name="Huws S.A."/>
            <person name="Newbold C.J."/>
        </authorList>
    </citation>
    <scope>NUCLEOTIDE SEQUENCE [LARGE SCALE GENOMIC DNA]</scope>
    <source>
        <strain evidence="2 3">5S</strain>
    </source>
</reference>
<dbReference type="STRING" id="82374.NZ47_09000"/>
<dbReference type="RefSeq" id="WP_039209480.1">
    <property type="nucleotide sequence ID" value="NZ_JSCE01000177.1"/>
</dbReference>
<dbReference type="eggNOG" id="COG1344">
    <property type="taxonomic scope" value="Bacteria"/>
</dbReference>
<dbReference type="Gene3D" id="1.20.1330.10">
    <property type="entry name" value="f41 fragment of flagellin, N-terminal domain"/>
    <property type="match status" value="1"/>
</dbReference>
<dbReference type="AlphaFoldDB" id="A0A0B2JVR0"/>
<dbReference type="SUPFAM" id="SSF64518">
    <property type="entry name" value="Phase 1 flagellin"/>
    <property type="match status" value="1"/>
</dbReference>
<gene>
    <name evidence="2" type="ORF">NZ47_09000</name>
</gene>